<gene>
    <name evidence="1" type="ORF">SAMN05216554_3914</name>
</gene>
<evidence type="ECO:0000313" key="2">
    <source>
        <dbReference type="Proteomes" id="UP000198891"/>
    </source>
</evidence>
<dbReference type="RefSeq" id="WP_092556937.1">
    <property type="nucleotide sequence ID" value="NZ_FNPZ01000004.1"/>
</dbReference>
<dbReference type="Proteomes" id="UP000198891">
    <property type="component" value="Unassembled WGS sequence"/>
</dbReference>
<name>A0A1H3T4E3_9MICO</name>
<dbReference type="OrthoDB" id="3215033at2"/>
<accession>A0A1H3T4E3</accession>
<evidence type="ECO:0000313" key="1">
    <source>
        <dbReference type="EMBL" id="SDZ44219.1"/>
    </source>
</evidence>
<sequence length="75" mass="8184">MRLSEFRQAIVDEFGVAYGQVVTNDLVLVDLGDRTPQQALKAGISPREVWLAVCRAADVPPSRWHGAGLPAQPRS</sequence>
<dbReference type="EMBL" id="FNPZ01000004">
    <property type="protein sequence ID" value="SDZ44219.1"/>
    <property type="molecule type" value="Genomic_DNA"/>
</dbReference>
<evidence type="ECO:0008006" key="3">
    <source>
        <dbReference type="Google" id="ProtNLM"/>
    </source>
</evidence>
<dbReference type="InterPro" id="IPR021408">
    <property type="entry name" value="DUF3046"/>
</dbReference>
<dbReference type="STRING" id="381665.SAMN05216554_3914"/>
<dbReference type="Pfam" id="PF11248">
    <property type="entry name" value="DUF3046"/>
    <property type="match status" value="1"/>
</dbReference>
<organism evidence="1 2">
    <name type="scientific">Herbiconiux ginsengi</name>
    <dbReference type="NCBI Taxonomy" id="381665"/>
    <lineage>
        <taxon>Bacteria</taxon>
        <taxon>Bacillati</taxon>
        <taxon>Actinomycetota</taxon>
        <taxon>Actinomycetes</taxon>
        <taxon>Micrococcales</taxon>
        <taxon>Microbacteriaceae</taxon>
        <taxon>Herbiconiux</taxon>
    </lineage>
</organism>
<keyword evidence="2" id="KW-1185">Reference proteome</keyword>
<dbReference type="AlphaFoldDB" id="A0A1H3T4E3"/>
<protein>
    <recommendedName>
        <fullName evidence="3">Signal transduction histidine kinase</fullName>
    </recommendedName>
</protein>
<reference evidence="1 2" key="1">
    <citation type="submission" date="2016-10" db="EMBL/GenBank/DDBJ databases">
        <authorList>
            <person name="de Groot N.N."/>
        </authorList>
    </citation>
    <scope>NUCLEOTIDE SEQUENCE [LARGE SCALE GENOMIC DNA]</scope>
    <source>
        <strain evidence="1 2">CGMCC 4.3491</strain>
    </source>
</reference>
<proteinExistence type="predicted"/>